<dbReference type="Pfam" id="PF00005">
    <property type="entry name" value="ABC_tran"/>
    <property type="match status" value="1"/>
</dbReference>
<proteinExistence type="predicted"/>
<dbReference type="InterPro" id="IPR005666">
    <property type="entry name" value="Sulph_transpt1"/>
</dbReference>
<dbReference type="PROSITE" id="PS50893">
    <property type="entry name" value="ABC_TRANSPORTER_2"/>
    <property type="match status" value="1"/>
</dbReference>
<dbReference type="InterPro" id="IPR041193">
    <property type="entry name" value="CysA_C"/>
</dbReference>
<dbReference type="RefSeq" id="WP_271427130.1">
    <property type="nucleotide sequence ID" value="NZ_JAQIPB010000002.1"/>
</dbReference>
<dbReference type="SUPFAM" id="SSF50331">
    <property type="entry name" value="MOP-like"/>
    <property type="match status" value="1"/>
</dbReference>
<dbReference type="GO" id="GO:0005524">
    <property type="term" value="F:ATP binding"/>
    <property type="evidence" value="ECO:0007669"/>
    <property type="project" value="UniProtKB-KW"/>
</dbReference>
<keyword evidence="5" id="KW-1278">Translocase</keyword>
<dbReference type="FunFam" id="3.40.50.300:FF:000227">
    <property type="entry name" value="Sulfate/thiosulfate import ATP-binding protein CysA"/>
    <property type="match status" value="1"/>
</dbReference>
<evidence type="ECO:0000256" key="7">
    <source>
        <dbReference type="ARBA" id="ARBA00023136"/>
    </source>
</evidence>
<dbReference type="Pfam" id="PF17850">
    <property type="entry name" value="CysA_C_terminal"/>
    <property type="match status" value="1"/>
</dbReference>
<dbReference type="AlphaFoldDB" id="A0AAE3N5F0"/>
<evidence type="ECO:0000256" key="6">
    <source>
        <dbReference type="ARBA" id="ARBA00023032"/>
    </source>
</evidence>
<keyword evidence="1" id="KW-0813">Transport</keyword>
<name>A0AAE3N5F0_9BURK</name>
<dbReference type="PROSITE" id="PS00211">
    <property type="entry name" value="ABC_TRANSPORTER_1"/>
    <property type="match status" value="1"/>
</dbReference>
<evidence type="ECO:0000256" key="2">
    <source>
        <dbReference type="ARBA" id="ARBA00022475"/>
    </source>
</evidence>
<evidence type="ECO:0000256" key="1">
    <source>
        <dbReference type="ARBA" id="ARBA00022448"/>
    </source>
</evidence>
<evidence type="ECO:0000259" key="8">
    <source>
        <dbReference type="PROSITE" id="PS50893"/>
    </source>
</evidence>
<dbReference type="InterPro" id="IPR008995">
    <property type="entry name" value="Mo/tungstate-bd_C_term_dom"/>
</dbReference>
<gene>
    <name evidence="9" type="ORF">PGB34_05865</name>
</gene>
<dbReference type="Proteomes" id="UP001212602">
    <property type="component" value="Unassembled WGS sequence"/>
</dbReference>
<dbReference type="Pfam" id="PF12857">
    <property type="entry name" value="TOBE_3"/>
    <property type="match status" value="1"/>
</dbReference>
<dbReference type="InterPro" id="IPR003439">
    <property type="entry name" value="ABC_transporter-like_ATP-bd"/>
</dbReference>
<evidence type="ECO:0000256" key="5">
    <source>
        <dbReference type="ARBA" id="ARBA00022967"/>
    </source>
</evidence>
<dbReference type="GO" id="GO:0016887">
    <property type="term" value="F:ATP hydrolysis activity"/>
    <property type="evidence" value="ECO:0007669"/>
    <property type="project" value="InterPro"/>
</dbReference>
<dbReference type="InterPro" id="IPR017871">
    <property type="entry name" value="ABC_transporter-like_CS"/>
</dbReference>
<feature type="domain" description="ABC transporter" evidence="8">
    <location>
        <begin position="3"/>
        <end position="237"/>
    </location>
</feature>
<dbReference type="NCBIfam" id="TIGR00968">
    <property type="entry name" value="3a0106s01"/>
    <property type="match status" value="1"/>
</dbReference>
<dbReference type="PANTHER" id="PTHR42781">
    <property type="entry name" value="SPERMIDINE/PUTRESCINE IMPORT ATP-BINDING PROTEIN POTA"/>
    <property type="match status" value="1"/>
</dbReference>
<dbReference type="PANTHER" id="PTHR42781:SF4">
    <property type="entry name" value="SPERMIDINE_PUTRESCINE IMPORT ATP-BINDING PROTEIN POTA"/>
    <property type="match status" value="1"/>
</dbReference>
<dbReference type="GO" id="GO:0015419">
    <property type="term" value="F:ABC-type sulfate transporter activity"/>
    <property type="evidence" value="ECO:0007669"/>
    <property type="project" value="InterPro"/>
</dbReference>
<dbReference type="SUPFAM" id="SSF52540">
    <property type="entry name" value="P-loop containing nucleoside triphosphate hydrolases"/>
    <property type="match status" value="1"/>
</dbReference>
<comment type="caution">
    <text evidence="9">The sequence shown here is derived from an EMBL/GenBank/DDBJ whole genome shotgun (WGS) entry which is preliminary data.</text>
</comment>
<keyword evidence="3" id="KW-0547">Nucleotide-binding</keyword>
<keyword evidence="7" id="KW-0472">Membrane</keyword>
<dbReference type="GO" id="GO:0043190">
    <property type="term" value="C:ATP-binding cassette (ABC) transporter complex"/>
    <property type="evidence" value="ECO:0007669"/>
    <property type="project" value="InterPro"/>
</dbReference>
<dbReference type="InterPro" id="IPR027417">
    <property type="entry name" value="P-loop_NTPase"/>
</dbReference>
<keyword evidence="2" id="KW-1003">Cell membrane</keyword>
<dbReference type="InterPro" id="IPR050093">
    <property type="entry name" value="ABC_SmlMolc_Importer"/>
</dbReference>
<dbReference type="Gene3D" id="3.40.50.300">
    <property type="entry name" value="P-loop containing nucleotide triphosphate hydrolases"/>
    <property type="match status" value="1"/>
</dbReference>
<protein>
    <submittedName>
        <fullName evidence="9">Sulfate ABC transporter ATP-binding protein</fullName>
    </submittedName>
</protein>
<dbReference type="InterPro" id="IPR024765">
    <property type="entry name" value="TOBE-like"/>
</dbReference>
<organism evidence="9 10">
    <name type="scientific">Xenophilus arseniciresistens</name>
    <dbReference type="NCBI Taxonomy" id="1283306"/>
    <lineage>
        <taxon>Bacteria</taxon>
        <taxon>Pseudomonadati</taxon>
        <taxon>Pseudomonadota</taxon>
        <taxon>Betaproteobacteria</taxon>
        <taxon>Burkholderiales</taxon>
        <taxon>Comamonadaceae</taxon>
        <taxon>Xenophilus</taxon>
    </lineage>
</organism>
<dbReference type="InterPro" id="IPR003593">
    <property type="entry name" value="AAA+_ATPase"/>
</dbReference>
<evidence type="ECO:0000313" key="9">
    <source>
        <dbReference type="EMBL" id="MDA7415885.1"/>
    </source>
</evidence>
<reference evidence="9" key="1">
    <citation type="submission" date="2023-01" db="EMBL/GenBank/DDBJ databases">
        <title>Xenophilus mangrovi sp. nov., isolated from soil of Mangrove nature reserve.</title>
        <authorList>
            <person name="Xu S."/>
            <person name="Liu Z."/>
            <person name="Xu Y."/>
        </authorList>
    </citation>
    <scope>NUCLEOTIDE SEQUENCE</scope>
    <source>
        <strain evidence="9">YW8</strain>
    </source>
</reference>
<keyword evidence="6" id="KW-0764">Sulfate transport</keyword>
<keyword evidence="10" id="KW-1185">Reference proteome</keyword>
<dbReference type="CDD" id="cd03296">
    <property type="entry name" value="ABC_CysA_sulfate_importer"/>
    <property type="match status" value="1"/>
</dbReference>
<evidence type="ECO:0000256" key="4">
    <source>
        <dbReference type="ARBA" id="ARBA00022840"/>
    </source>
</evidence>
<accession>A0AAE3N5F0</accession>
<dbReference type="EMBL" id="JAQIPB010000002">
    <property type="protein sequence ID" value="MDA7415885.1"/>
    <property type="molecule type" value="Genomic_DNA"/>
</dbReference>
<dbReference type="SMART" id="SM00382">
    <property type="entry name" value="AAA"/>
    <property type="match status" value="1"/>
</dbReference>
<keyword evidence="4 9" id="KW-0067">ATP-binding</keyword>
<evidence type="ECO:0000313" key="10">
    <source>
        <dbReference type="Proteomes" id="UP001212602"/>
    </source>
</evidence>
<evidence type="ECO:0000256" key="3">
    <source>
        <dbReference type="ARBA" id="ARBA00022741"/>
    </source>
</evidence>
<sequence>MSIEIRNVSKHFGNFHALKDVSLNVDSGELFALLGPSGCGKTTLLRIIAGLETADSGSILFSGEDTTDVHVRERQVGFVFQHYALFRHMSVFENVAFGLRVRPRATRPSEAQIKAKVTDLLKLVQLDWLADRYPAQLSGGQRQRIALARALAVEPKVLLLDEPFGALDAKVRKELRRWLRRLHDELHVTSIFVTHDQEEALEVADRVVLMNSGKIEQVGSPQEVWDHPASPFVYGFLGDVNLFHGRAHQGEVEVQGVRIASAEAGGAEDAKALAYVRPHDFEISRYVAGAGHPAGIAATIGRAIVVGPIARMELEPLETNPDNPGFGAIIEAQIPAQQYRELGLREGDTVVASPRRARVFVDQGQGI</sequence>